<accession>A0A8J5WFS0</accession>
<reference evidence="1" key="2">
    <citation type="submission" date="2021-02" db="EMBL/GenBank/DDBJ databases">
        <authorList>
            <person name="Kimball J.A."/>
            <person name="Haas M.W."/>
            <person name="Macchietto M."/>
            <person name="Kono T."/>
            <person name="Duquette J."/>
            <person name="Shao M."/>
        </authorList>
    </citation>
    <scope>NUCLEOTIDE SEQUENCE</scope>
    <source>
        <tissue evidence="1">Fresh leaf tissue</tissue>
    </source>
</reference>
<dbReference type="Proteomes" id="UP000729402">
    <property type="component" value="Unassembled WGS sequence"/>
</dbReference>
<sequence length="124" mass="13281">MARGCECGAQEWCRWVSMAWAGERDARGCGACGRARHGRARRVGGYSLGGHDVWEGSCGTDRCDVRLIGCGPGMAHVLVCTGKREAARRGSAREGYSFVGKWMKPLTCSAECLAKRGTRGGGRL</sequence>
<organism evidence="1 2">
    <name type="scientific">Zizania palustris</name>
    <name type="common">Northern wild rice</name>
    <dbReference type="NCBI Taxonomy" id="103762"/>
    <lineage>
        <taxon>Eukaryota</taxon>
        <taxon>Viridiplantae</taxon>
        <taxon>Streptophyta</taxon>
        <taxon>Embryophyta</taxon>
        <taxon>Tracheophyta</taxon>
        <taxon>Spermatophyta</taxon>
        <taxon>Magnoliopsida</taxon>
        <taxon>Liliopsida</taxon>
        <taxon>Poales</taxon>
        <taxon>Poaceae</taxon>
        <taxon>BOP clade</taxon>
        <taxon>Oryzoideae</taxon>
        <taxon>Oryzeae</taxon>
        <taxon>Zizaniinae</taxon>
        <taxon>Zizania</taxon>
    </lineage>
</organism>
<reference evidence="1" key="1">
    <citation type="journal article" date="2021" name="bioRxiv">
        <title>Whole Genome Assembly and Annotation of Northern Wild Rice, Zizania palustris L., Supports a Whole Genome Duplication in the Zizania Genus.</title>
        <authorList>
            <person name="Haas M."/>
            <person name="Kono T."/>
            <person name="Macchietto M."/>
            <person name="Millas R."/>
            <person name="McGilp L."/>
            <person name="Shao M."/>
            <person name="Duquette J."/>
            <person name="Hirsch C.N."/>
            <person name="Kimball J."/>
        </authorList>
    </citation>
    <scope>NUCLEOTIDE SEQUENCE</scope>
    <source>
        <tissue evidence="1">Fresh leaf tissue</tissue>
    </source>
</reference>
<dbReference type="AlphaFoldDB" id="A0A8J5WFS0"/>
<evidence type="ECO:0000313" key="1">
    <source>
        <dbReference type="EMBL" id="KAG8087978.1"/>
    </source>
</evidence>
<dbReference type="EMBL" id="JAAALK010000082">
    <property type="protein sequence ID" value="KAG8087978.1"/>
    <property type="molecule type" value="Genomic_DNA"/>
</dbReference>
<gene>
    <name evidence="1" type="ORF">GUJ93_ZPchr0010g10456</name>
</gene>
<evidence type="ECO:0000313" key="2">
    <source>
        <dbReference type="Proteomes" id="UP000729402"/>
    </source>
</evidence>
<keyword evidence="2" id="KW-1185">Reference proteome</keyword>
<comment type="caution">
    <text evidence="1">The sequence shown here is derived from an EMBL/GenBank/DDBJ whole genome shotgun (WGS) entry which is preliminary data.</text>
</comment>
<proteinExistence type="predicted"/>
<protein>
    <submittedName>
        <fullName evidence="1">Uncharacterized protein</fullName>
    </submittedName>
</protein>
<name>A0A8J5WFS0_ZIZPA</name>